<dbReference type="eggNOG" id="COG3210">
    <property type="taxonomic scope" value="Bacteria"/>
</dbReference>
<dbReference type="SUPFAM" id="SSF63446">
    <property type="entry name" value="Type I dockerin domain"/>
    <property type="match status" value="1"/>
</dbReference>
<dbReference type="AlphaFoldDB" id="F4L4Q1"/>
<evidence type="ECO:0000313" key="2">
    <source>
        <dbReference type="EMBL" id="AEE52999.1"/>
    </source>
</evidence>
<accession>F4L4Q1</accession>
<dbReference type="SUPFAM" id="SSF49464">
    <property type="entry name" value="Carboxypeptidase regulatory domain-like"/>
    <property type="match status" value="1"/>
</dbReference>
<dbReference type="Gene3D" id="1.10.1330.10">
    <property type="entry name" value="Dockerin domain"/>
    <property type="match status" value="1"/>
</dbReference>
<dbReference type="InterPro" id="IPR008969">
    <property type="entry name" value="CarboxyPept-like_regulatory"/>
</dbReference>
<dbReference type="HOGENOM" id="CLU_382089_0_0_10"/>
<organism evidence="2 3">
    <name type="scientific">Haliscomenobacter hydrossis (strain ATCC 27775 / DSM 1100 / LMG 10767 / O)</name>
    <dbReference type="NCBI Taxonomy" id="760192"/>
    <lineage>
        <taxon>Bacteria</taxon>
        <taxon>Pseudomonadati</taxon>
        <taxon>Bacteroidota</taxon>
        <taxon>Saprospiria</taxon>
        <taxon>Saprospirales</taxon>
        <taxon>Haliscomenobacteraceae</taxon>
        <taxon>Haliscomenobacter</taxon>
    </lineage>
</organism>
<gene>
    <name evidence="2" type="ordered locus">Halhy_5173</name>
</gene>
<dbReference type="EMBL" id="CP002691">
    <property type="protein sequence ID" value="AEE52999.1"/>
    <property type="molecule type" value="Genomic_DNA"/>
</dbReference>
<dbReference type="GO" id="GO:0000272">
    <property type="term" value="P:polysaccharide catabolic process"/>
    <property type="evidence" value="ECO:0007669"/>
    <property type="project" value="InterPro"/>
</dbReference>
<dbReference type="KEGG" id="hhy:Halhy_5173"/>
<proteinExistence type="predicted"/>
<feature type="signal peptide" evidence="1">
    <location>
        <begin position="1"/>
        <end position="28"/>
    </location>
</feature>
<name>F4L4Q1_HALH1</name>
<dbReference type="Proteomes" id="UP000008461">
    <property type="component" value="Chromosome"/>
</dbReference>
<sequence length="724" mass="80662">MKFLIPRTNLSDLLFMVSALSVFIFAPAQTSNWKQIQAVHFNQVEHPEASEPVIVFHCIDWIKDTLPSYDLDFVLNNPSTIGNPGFVESPKVTTNDPQIIPNAKWRDKKGAGACNYEPVNLEYDSVSNLGYIYARAINGDSTCQTSLFWRDRVEYYSCEDILKNGGIYARIFRRWAAICGGARKDTVQVISFARPRIKDFVFNVNGEEIGHEGFDRVVTYQACSGDKSLIKKEDVTPYVDSYFSSNLKPKPAFIDGKNGKYRVDIQDQDFPICGGIDLNRGWKIVRSLLVFDSCQAAYIDTFRVIIKIGDYKGPAWIKPQQIPEIYTEPQTCTASFYATATDLKQKFGLEVKDCHLGGISAYVEVKDRYVNGVLVAENVWDKLPNSIYNNNTISLSEGHYRLILFAGDACFNTSQDTCEFIVKDKSAPAPICVDGLTVELLPDGNGGGKFTLHAADFIAEGIYDCYGQGPDTNFTGQRLVTHYSINRVGERVDSSQKKLELDCAQVGRVVLIELHAWDTRGKHDYCVTYVEVMDENPKSCHVIVEPGYISGTVSTEGNTNVQGVTVTISGSLSGVFTTNSNGGYSFLIYRPGGEYTVTPKLDKNPLNGVSTFDLLLIQKHILGIQVLNSPYKMIAADVNNSKSISTLDLIQLRKLILGLDLHFLNNTSWRFIDAAYVFPDPTKPWLEKFPEEVYINNLTTNSNGNFVAIKIGDMNASAKVNTSE</sequence>
<feature type="chain" id="PRO_5003310699" description="Dockerin domain-containing protein" evidence="1">
    <location>
        <begin position="29"/>
        <end position="724"/>
    </location>
</feature>
<evidence type="ECO:0008006" key="4">
    <source>
        <dbReference type="Google" id="ProtNLM"/>
    </source>
</evidence>
<keyword evidence="1" id="KW-0732">Signal</keyword>
<evidence type="ECO:0000256" key="1">
    <source>
        <dbReference type="SAM" id="SignalP"/>
    </source>
</evidence>
<keyword evidence="3" id="KW-1185">Reference proteome</keyword>
<evidence type="ECO:0000313" key="3">
    <source>
        <dbReference type="Proteomes" id="UP000008461"/>
    </source>
</evidence>
<protein>
    <recommendedName>
        <fullName evidence="4">Dockerin domain-containing protein</fullName>
    </recommendedName>
</protein>
<dbReference type="CDD" id="cd14252">
    <property type="entry name" value="Dockerin_like"/>
    <property type="match status" value="1"/>
</dbReference>
<reference key="2">
    <citation type="submission" date="2011-04" db="EMBL/GenBank/DDBJ databases">
        <title>Complete sequence of chromosome of Haliscomenobacter hydrossis DSM 1100.</title>
        <authorList>
            <consortium name="US DOE Joint Genome Institute (JGI-PGF)"/>
            <person name="Lucas S."/>
            <person name="Han J."/>
            <person name="Lapidus A."/>
            <person name="Bruce D."/>
            <person name="Goodwin L."/>
            <person name="Pitluck S."/>
            <person name="Peters L."/>
            <person name="Kyrpides N."/>
            <person name="Mavromatis K."/>
            <person name="Ivanova N."/>
            <person name="Ovchinnikova G."/>
            <person name="Pagani I."/>
            <person name="Daligault H."/>
            <person name="Detter J.C."/>
            <person name="Han C."/>
            <person name="Land M."/>
            <person name="Hauser L."/>
            <person name="Markowitz V."/>
            <person name="Cheng J.-F."/>
            <person name="Hugenholtz P."/>
            <person name="Woyke T."/>
            <person name="Wu D."/>
            <person name="Verbarg S."/>
            <person name="Frueling A."/>
            <person name="Brambilla E."/>
            <person name="Klenk H.-P."/>
            <person name="Eisen J.A."/>
        </authorList>
    </citation>
    <scope>NUCLEOTIDE SEQUENCE</scope>
    <source>
        <strain>DSM 1100</strain>
    </source>
</reference>
<reference evidence="2 3" key="1">
    <citation type="journal article" date="2011" name="Stand. Genomic Sci.">
        <title>Complete genome sequence of Haliscomenobacter hydrossis type strain (O).</title>
        <authorList>
            <consortium name="US DOE Joint Genome Institute (JGI-PGF)"/>
            <person name="Daligault H."/>
            <person name="Lapidus A."/>
            <person name="Zeytun A."/>
            <person name="Nolan M."/>
            <person name="Lucas S."/>
            <person name="Del Rio T.G."/>
            <person name="Tice H."/>
            <person name="Cheng J.F."/>
            <person name="Tapia R."/>
            <person name="Han C."/>
            <person name="Goodwin L."/>
            <person name="Pitluck S."/>
            <person name="Liolios K."/>
            <person name="Pagani I."/>
            <person name="Ivanova N."/>
            <person name="Huntemann M."/>
            <person name="Mavromatis K."/>
            <person name="Mikhailova N."/>
            <person name="Pati A."/>
            <person name="Chen A."/>
            <person name="Palaniappan K."/>
            <person name="Land M."/>
            <person name="Hauser L."/>
            <person name="Brambilla E.M."/>
            <person name="Rohde M."/>
            <person name="Verbarg S."/>
            <person name="Goker M."/>
            <person name="Bristow J."/>
            <person name="Eisen J.A."/>
            <person name="Markowitz V."/>
            <person name="Hugenholtz P."/>
            <person name="Kyrpides N.C."/>
            <person name="Klenk H.P."/>
            <person name="Woyke T."/>
        </authorList>
    </citation>
    <scope>NUCLEOTIDE SEQUENCE [LARGE SCALE GENOMIC DNA]</scope>
    <source>
        <strain evidence="3">ATCC 27775 / DSM 1100 / LMG 10767 / O</strain>
    </source>
</reference>
<dbReference type="Gene3D" id="2.60.40.1120">
    <property type="entry name" value="Carboxypeptidase-like, regulatory domain"/>
    <property type="match status" value="1"/>
</dbReference>
<dbReference type="InterPro" id="IPR036439">
    <property type="entry name" value="Dockerin_dom_sf"/>
</dbReference>